<feature type="region of interest" description="Disordered" evidence="1">
    <location>
        <begin position="1"/>
        <end position="88"/>
    </location>
</feature>
<dbReference type="PANTHER" id="PTHR36505:SF1">
    <property type="entry name" value="BLR1072 PROTEIN"/>
    <property type="match status" value="1"/>
</dbReference>
<dbReference type="Proteomes" id="UP001203058">
    <property type="component" value="Unassembled WGS sequence"/>
</dbReference>
<feature type="compositionally biased region" description="Basic and acidic residues" evidence="1">
    <location>
        <begin position="53"/>
        <end position="88"/>
    </location>
</feature>
<dbReference type="Gene3D" id="2.30.30.240">
    <property type="entry name" value="PRC-barrel domain"/>
    <property type="match status" value="1"/>
</dbReference>
<evidence type="ECO:0000313" key="3">
    <source>
        <dbReference type="EMBL" id="MCH8614839.1"/>
    </source>
</evidence>
<dbReference type="SUPFAM" id="SSF50346">
    <property type="entry name" value="PRC-barrel domain"/>
    <property type="match status" value="1"/>
</dbReference>
<dbReference type="PANTHER" id="PTHR36505">
    <property type="entry name" value="BLR1072 PROTEIN"/>
    <property type="match status" value="1"/>
</dbReference>
<accession>A0ABS9VK12</accession>
<feature type="region of interest" description="Disordered" evidence="1">
    <location>
        <begin position="179"/>
        <end position="205"/>
    </location>
</feature>
<evidence type="ECO:0000256" key="1">
    <source>
        <dbReference type="SAM" id="MobiDB-lite"/>
    </source>
</evidence>
<sequence length="205" mass="24370">MPRHDWRDDDLMSRDRSPDSGYSDYEDRGRGGFFGGDQRELSMRQRRSGWGDMMRDESSGSRPMRERSRDRSYGPDDERRDIPRDETERLIASNKVEGTPVYDRYGERLGSIHNFMVDKFRGQVVYAVLRYSSGFLGLDDRYIPLDWDDLTFDTRLGGYHVDITEDQLKNSGSWDRNERWSERSRHASGREDERYGTRRQMREAW</sequence>
<evidence type="ECO:0000259" key="2">
    <source>
        <dbReference type="Pfam" id="PF05239"/>
    </source>
</evidence>
<name>A0ABS9VK12_9SPHN</name>
<comment type="caution">
    <text evidence="3">The sequence shown here is derived from an EMBL/GenBank/DDBJ whole genome shotgun (WGS) entry which is preliminary data.</text>
</comment>
<organism evidence="3 4">
    <name type="scientific">Sphingomonas telluris</name>
    <dbReference type="NCBI Taxonomy" id="2907998"/>
    <lineage>
        <taxon>Bacteria</taxon>
        <taxon>Pseudomonadati</taxon>
        <taxon>Pseudomonadota</taxon>
        <taxon>Alphaproteobacteria</taxon>
        <taxon>Sphingomonadales</taxon>
        <taxon>Sphingomonadaceae</taxon>
        <taxon>Sphingomonas</taxon>
    </lineage>
</organism>
<dbReference type="EMBL" id="JAKZHW010000001">
    <property type="protein sequence ID" value="MCH8614839.1"/>
    <property type="molecule type" value="Genomic_DNA"/>
</dbReference>
<dbReference type="InterPro" id="IPR027275">
    <property type="entry name" value="PRC-brl_dom"/>
</dbReference>
<reference evidence="3 4" key="1">
    <citation type="submission" date="2022-03" db="EMBL/GenBank/DDBJ databases">
        <authorList>
            <person name="Jo J.-H."/>
            <person name="Im W.-T."/>
        </authorList>
    </citation>
    <scope>NUCLEOTIDE SEQUENCE [LARGE SCALE GENOMIC DNA]</scope>
    <source>
        <strain evidence="3 4">SM33</strain>
    </source>
</reference>
<dbReference type="InterPro" id="IPR011033">
    <property type="entry name" value="PRC_barrel-like_sf"/>
</dbReference>
<feature type="domain" description="PRC-barrel" evidence="2">
    <location>
        <begin position="91"/>
        <end position="168"/>
    </location>
</feature>
<feature type="compositionally biased region" description="Basic and acidic residues" evidence="1">
    <location>
        <begin position="1"/>
        <end position="18"/>
    </location>
</feature>
<keyword evidence="4" id="KW-1185">Reference proteome</keyword>
<proteinExistence type="predicted"/>
<dbReference type="RefSeq" id="WP_241445450.1">
    <property type="nucleotide sequence ID" value="NZ_JAKZHW010000001.1"/>
</dbReference>
<dbReference type="Pfam" id="PF05239">
    <property type="entry name" value="PRC"/>
    <property type="match status" value="1"/>
</dbReference>
<evidence type="ECO:0000313" key="4">
    <source>
        <dbReference type="Proteomes" id="UP001203058"/>
    </source>
</evidence>
<protein>
    <submittedName>
        <fullName evidence="3">PRC-barrel domain-containing protein</fullName>
    </submittedName>
</protein>
<gene>
    <name evidence="3" type="ORF">LZ016_01790</name>
</gene>